<accession>A0A383AE44</accession>
<dbReference type="InterPro" id="IPR050509">
    <property type="entry name" value="CoA-transferase_III"/>
</dbReference>
<dbReference type="PANTHER" id="PTHR48228">
    <property type="entry name" value="SUCCINYL-COA--D-CITRAMALATE COA-TRANSFERASE"/>
    <property type="match status" value="1"/>
</dbReference>
<evidence type="ECO:0000313" key="1">
    <source>
        <dbReference type="EMBL" id="SVE05338.1"/>
    </source>
</evidence>
<dbReference type="PANTHER" id="PTHR48228:SF7">
    <property type="entry name" value="FATTY ACYL-COA TRANSFERASE RV3272-RELATED"/>
    <property type="match status" value="1"/>
</dbReference>
<dbReference type="GO" id="GO:0003824">
    <property type="term" value="F:catalytic activity"/>
    <property type="evidence" value="ECO:0007669"/>
    <property type="project" value="InterPro"/>
</dbReference>
<proteinExistence type="predicted"/>
<dbReference type="EMBL" id="UINC01190946">
    <property type="protein sequence ID" value="SVE05338.1"/>
    <property type="molecule type" value="Genomic_DNA"/>
</dbReference>
<dbReference type="AlphaFoldDB" id="A0A383AE44"/>
<dbReference type="Pfam" id="PF02515">
    <property type="entry name" value="CoA_transf_3"/>
    <property type="match status" value="1"/>
</dbReference>
<protein>
    <recommendedName>
        <fullName evidence="2">CoA transferase</fullName>
    </recommendedName>
</protein>
<dbReference type="InterPro" id="IPR023606">
    <property type="entry name" value="CoA-Trfase_III_dom_1_sf"/>
</dbReference>
<evidence type="ECO:0008006" key="2">
    <source>
        <dbReference type="Google" id="ProtNLM"/>
    </source>
</evidence>
<organism evidence="1">
    <name type="scientific">marine metagenome</name>
    <dbReference type="NCBI Taxonomy" id="408172"/>
    <lineage>
        <taxon>unclassified sequences</taxon>
        <taxon>metagenomes</taxon>
        <taxon>ecological metagenomes</taxon>
    </lineage>
</organism>
<gene>
    <name evidence="1" type="ORF">METZ01_LOCUS458192</name>
</gene>
<dbReference type="Gene3D" id="3.40.50.10540">
    <property type="entry name" value="Crotonobetainyl-coa:carnitine coa-transferase, domain 1"/>
    <property type="match status" value="1"/>
</dbReference>
<dbReference type="InterPro" id="IPR003673">
    <property type="entry name" value="CoA-Trfase_fam_III"/>
</dbReference>
<sequence length="187" mass="20023">MQPLEGTTVIEFSTMITASFAAMMMAEQGARVIKVESVNVGDPMRYLGTSKGGISALFANCNRGKSSMALDLKQRAGQEIVKSMVSTADVLIHNYRPGVMEQLDLGSESLRSENPRLIYTAISGFGIRGPLNNAPAYDPVVQAHAGFAAMQGTDGPEFIRSLICDKITAYTACQAVTAALLVREKTN</sequence>
<feature type="non-terminal residue" evidence="1">
    <location>
        <position position="187"/>
    </location>
</feature>
<dbReference type="SUPFAM" id="SSF89796">
    <property type="entry name" value="CoA-transferase family III (CaiB/BaiF)"/>
    <property type="match status" value="1"/>
</dbReference>
<reference evidence="1" key="1">
    <citation type="submission" date="2018-05" db="EMBL/GenBank/DDBJ databases">
        <authorList>
            <person name="Lanie J.A."/>
            <person name="Ng W.-L."/>
            <person name="Kazmierczak K.M."/>
            <person name="Andrzejewski T.M."/>
            <person name="Davidsen T.M."/>
            <person name="Wayne K.J."/>
            <person name="Tettelin H."/>
            <person name="Glass J.I."/>
            <person name="Rusch D."/>
            <person name="Podicherti R."/>
            <person name="Tsui H.-C.T."/>
            <person name="Winkler M.E."/>
        </authorList>
    </citation>
    <scope>NUCLEOTIDE SEQUENCE</scope>
</reference>
<name>A0A383AE44_9ZZZZ</name>